<dbReference type="GO" id="GO:0003755">
    <property type="term" value="F:peptidyl-prolyl cis-trans isomerase activity"/>
    <property type="evidence" value="ECO:0007669"/>
    <property type="project" value="UniProtKB-UniRule"/>
</dbReference>
<organism evidence="9 10">
    <name type="scientific">Solimicrobium silvestre</name>
    <dbReference type="NCBI Taxonomy" id="2099400"/>
    <lineage>
        <taxon>Bacteria</taxon>
        <taxon>Pseudomonadati</taxon>
        <taxon>Pseudomonadota</taxon>
        <taxon>Betaproteobacteria</taxon>
        <taxon>Burkholderiales</taxon>
        <taxon>Oxalobacteraceae</taxon>
        <taxon>Solimicrobium</taxon>
    </lineage>
</organism>
<dbReference type="Proteomes" id="UP000237839">
    <property type="component" value="Unassembled WGS sequence"/>
</dbReference>
<dbReference type="SUPFAM" id="SSF54534">
    <property type="entry name" value="FKBP-like"/>
    <property type="match status" value="1"/>
</dbReference>
<evidence type="ECO:0000256" key="5">
    <source>
        <dbReference type="ARBA" id="ARBA00056164"/>
    </source>
</evidence>
<evidence type="ECO:0000259" key="8">
    <source>
        <dbReference type="PROSITE" id="PS50059"/>
    </source>
</evidence>
<dbReference type="Pfam" id="PF00254">
    <property type="entry name" value="FKBP_C"/>
    <property type="match status" value="1"/>
</dbReference>
<feature type="domain" description="PPIase FKBP-type" evidence="8">
    <location>
        <begin position="153"/>
        <end position="247"/>
    </location>
</feature>
<reference evidence="9 10" key="1">
    <citation type="submission" date="2018-02" db="EMBL/GenBank/DDBJ databases">
        <title>Solimicrobium silvestre gen. nov., sp. nov., isolated from alpine forest soil.</title>
        <authorList>
            <person name="Margesin R."/>
            <person name="Albuquerque L."/>
            <person name="Zhang D.-C."/>
            <person name="Froufe H.J.C."/>
            <person name="Severino R."/>
            <person name="Roxo I."/>
            <person name="Egas C."/>
            <person name="Da Costa M.S."/>
        </authorList>
    </citation>
    <scope>NUCLEOTIDE SEQUENCE [LARGE SCALE GENOMIC DNA]</scope>
    <source>
        <strain evidence="9 10">S20-91</strain>
    </source>
</reference>
<protein>
    <recommendedName>
        <fullName evidence="7">Peptidyl-prolyl cis-trans isomerase</fullName>
        <ecNumber evidence="7">5.2.1.8</ecNumber>
    </recommendedName>
</protein>
<comment type="catalytic activity">
    <reaction evidence="1 6 7">
        <text>[protein]-peptidylproline (omega=180) = [protein]-peptidylproline (omega=0)</text>
        <dbReference type="Rhea" id="RHEA:16237"/>
        <dbReference type="Rhea" id="RHEA-COMP:10747"/>
        <dbReference type="Rhea" id="RHEA-COMP:10748"/>
        <dbReference type="ChEBI" id="CHEBI:83833"/>
        <dbReference type="ChEBI" id="CHEBI:83834"/>
        <dbReference type="EC" id="5.2.1.8"/>
    </reaction>
</comment>
<dbReference type="InterPro" id="IPR046357">
    <property type="entry name" value="PPIase_dom_sf"/>
</dbReference>
<dbReference type="PROSITE" id="PS50059">
    <property type="entry name" value="FKBP_PPIASE"/>
    <property type="match status" value="1"/>
</dbReference>
<evidence type="ECO:0000256" key="6">
    <source>
        <dbReference type="PROSITE-ProRule" id="PRU00277"/>
    </source>
</evidence>
<sequence length="247" mass="26790">MGQNGVVAAGQIDFLVSFGKGILDNLANIHQHLKKMLNLKLANKIKSPLAKSRYVNQYKYIITTPVLSRLCPPFPFTKLDMKISYQLLHHTSLILLLSAVSGLCSAQSNTQAASTPVASTETVPMTVATAPAKINSLIKIDEKIGTGAEATRGLYVDVHYTGWIYNPNAADRHGLKFDSSRDSGQPLTFQVDARNVIRGWDMGVSGMKVGGKRTLIIPGYLAYGTKGSNSIPPNATLIFDVELMDVK</sequence>
<dbReference type="InterPro" id="IPR001179">
    <property type="entry name" value="PPIase_FKBP_dom"/>
</dbReference>
<comment type="similarity">
    <text evidence="2 7">Belongs to the FKBP-type PPIase family.</text>
</comment>
<keyword evidence="10" id="KW-1185">Reference proteome</keyword>
<dbReference type="EMBL" id="PUGF01000027">
    <property type="protein sequence ID" value="PRC91175.1"/>
    <property type="molecule type" value="Genomic_DNA"/>
</dbReference>
<comment type="caution">
    <text evidence="9">The sequence shown here is derived from an EMBL/GenBank/DDBJ whole genome shotgun (WGS) entry which is preliminary data.</text>
</comment>
<keyword evidence="4 6" id="KW-0413">Isomerase</keyword>
<evidence type="ECO:0000256" key="2">
    <source>
        <dbReference type="ARBA" id="ARBA00006577"/>
    </source>
</evidence>
<evidence type="ECO:0000313" key="9">
    <source>
        <dbReference type="EMBL" id="PRC91175.1"/>
    </source>
</evidence>
<keyword evidence="3 6" id="KW-0697">Rotamase</keyword>
<dbReference type="EC" id="5.2.1.8" evidence="7"/>
<name>A0A2S9GTW2_9BURK</name>
<dbReference type="PANTHER" id="PTHR43811">
    <property type="entry name" value="FKBP-TYPE PEPTIDYL-PROLYL CIS-TRANS ISOMERASE FKPA"/>
    <property type="match status" value="1"/>
</dbReference>
<gene>
    <name evidence="9" type="ORF">S2091_4070</name>
</gene>
<evidence type="ECO:0000256" key="7">
    <source>
        <dbReference type="RuleBase" id="RU003915"/>
    </source>
</evidence>
<dbReference type="AlphaFoldDB" id="A0A2S9GTW2"/>
<comment type="function">
    <text evidence="5">PPIases accelerate the folding of proteins.</text>
</comment>
<dbReference type="PANTHER" id="PTHR43811:SF19">
    <property type="entry name" value="39 KDA FK506-BINDING NUCLEAR PROTEIN"/>
    <property type="match status" value="1"/>
</dbReference>
<dbReference type="Gene3D" id="3.10.50.40">
    <property type="match status" value="1"/>
</dbReference>
<proteinExistence type="inferred from homology"/>
<evidence type="ECO:0000313" key="10">
    <source>
        <dbReference type="Proteomes" id="UP000237839"/>
    </source>
</evidence>
<accession>A0A2S9GTW2</accession>
<evidence type="ECO:0000256" key="3">
    <source>
        <dbReference type="ARBA" id="ARBA00023110"/>
    </source>
</evidence>
<dbReference type="FunFam" id="3.10.50.40:FF:000006">
    <property type="entry name" value="Peptidyl-prolyl cis-trans isomerase"/>
    <property type="match status" value="1"/>
</dbReference>
<evidence type="ECO:0000256" key="1">
    <source>
        <dbReference type="ARBA" id="ARBA00000971"/>
    </source>
</evidence>
<evidence type="ECO:0000256" key="4">
    <source>
        <dbReference type="ARBA" id="ARBA00023235"/>
    </source>
</evidence>